<keyword evidence="2" id="KW-0614">Plasmid</keyword>
<proteinExistence type="predicted"/>
<organism evidence="2 3">
    <name type="scientific">Mycoplasmopsis gallopavonis</name>
    <dbReference type="NCBI Taxonomy" id="76629"/>
    <lineage>
        <taxon>Bacteria</taxon>
        <taxon>Bacillati</taxon>
        <taxon>Mycoplasmatota</taxon>
        <taxon>Mycoplasmoidales</taxon>
        <taxon>Metamycoplasmataceae</taxon>
        <taxon>Mycoplasmopsis</taxon>
    </lineage>
</organism>
<feature type="transmembrane region" description="Helical" evidence="1">
    <location>
        <begin position="21"/>
        <end position="45"/>
    </location>
</feature>
<evidence type="ECO:0000256" key="1">
    <source>
        <dbReference type="SAM" id="Phobius"/>
    </source>
</evidence>
<dbReference type="AlphaFoldDB" id="A0A449B0G4"/>
<geneLocation type="plasmid" evidence="2 3">
    <name>2</name>
</geneLocation>
<keyword evidence="1" id="KW-0812">Transmembrane</keyword>
<sequence length="73" mass="8553">MTTSLQENTAEQTKAEKRRKIFISIFIVLIVILLILLAIEIAYIADFYIYRNSGQDGRLWTEYQRIHGLFSSK</sequence>
<keyword evidence="1" id="KW-1133">Transmembrane helix</keyword>
<gene>
    <name evidence="2" type="ORF">NCTC10186_00778</name>
</gene>
<dbReference type="RefSeq" id="WP_119571802.1">
    <property type="nucleotide sequence ID" value="NZ_LR215032.1"/>
</dbReference>
<accession>A0A449B0G4</accession>
<keyword evidence="1" id="KW-0472">Membrane</keyword>
<dbReference type="Proteomes" id="UP000289862">
    <property type="component" value="Plasmid 2"/>
</dbReference>
<evidence type="ECO:0000313" key="2">
    <source>
        <dbReference type="EMBL" id="VEU73272.1"/>
    </source>
</evidence>
<reference evidence="2 3" key="1">
    <citation type="submission" date="2019-01" db="EMBL/GenBank/DDBJ databases">
        <authorList>
            <consortium name="Pathogen Informatics"/>
        </authorList>
    </citation>
    <scope>NUCLEOTIDE SEQUENCE [LARGE SCALE GENOMIC DNA]</scope>
    <source>
        <strain evidence="2 3">NCTC10186</strain>
        <plasmid evidence="3">2</plasmid>
    </source>
</reference>
<protein>
    <submittedName>
        <fullName evidence="2">Uncharacterized protein</fullName>
    </submittedName>
</protein>
<name>A0A449B0G4_9BACT</name>
<evidence type="ECO:0000313" key="3">
    <source>
        <dbReference type="Proteomes" id="UP000289862"/>
    </source>
</evidence>
<dbReference type="KEGG" id="mgal:NCTC10186_00778"/>
<keyword evidence="3" id="KW-1185">Reference proteome</keyword>
<dbReference type="EMBL" id="LR215032">
    <property type="protein sequence ID" value="VEU73272.1"/>
    <property type="molecule type" value="Genomic_DNA"/>
</dbReference>